<keyword evidence="3" id="KW-1185">Reference proteome</keyword>
<feature type="region of interest" description="Disordered" evidence="1">
    <location>
        <begin position="112"/>
        <end position="138"/>
    </location>
</feature>
<comment type="caution">
    <text evidence="2">The sequence shown here is derived from an EMBL/GenBank/DDBJ whole genome shotgun (WGS) entry which is preliminary data.</text>
</comment>
<evidence type="ECO:0000313" key="2">
    <source>
        <dbReference type="EMBL" id="KAA3673390.1"/>
    </source>
</evidence>
<name>A0A5J4ND73_9TREM</name>
<evidence type="ECO:0000256" key="1">
    <source>
        <dbReference type="SAM" id="MobiDB-lite"/>
    </source>
</evidence>
<feature type="non-terminal residue" evidence="2">
    <location>
        <position position="1"/>
    </location>
</feature>
<reference evidence="2 3" key="1">
    <citation type="journal article" date="2019" name="Gigascience">
        <title>Whole-genome sequence of the oriental lung fluke Paragonimus westermani.</title>
        <authorList>
            <person name="Oey H."/>
            <person name="Zakrzewski M."/>
            <person name="Narain K."/>
            <person name="Devi K.R."/>
            <person name="Agatsuma T."/>
            <person name="Nawaratna S."/>
            <person name="Gobert G.N."/>
            <person name="Jones M.K."/>
            <person name="Ragan M.A."/>
            <person name="McManus D.P."/>
            <person name="Krause L."/>
        </authorList>
    </citation>
    <scope>NUCLEOTIDE SEQUENCE [LARGE SCALE GENOMIC DNA]</scope>
    <source>
        <strain evidence="2 3">IND2009</strain>
    </source>
</reference>
<dbReference type="Pfam" id="PF15073">
    <property type="entry name" value="SPATA48"/>
    <property type="match status" value="1"/>
</dbReference>
<dbReference type="Proteomes" id="UP000324629">
    <property type="component" value="Unassembled WGS sequence"/>
</dbReference>
<evidence type="ECO:0000313" key="3">
    <source>
        <dbReference type="Proteomes" id="UP000324629"/>
    </source>
</evidence>
<gene>
    <name evidence="2" type="ORF">DEA37_0015156</name>
</gene>
<dbReference type="InterPro" id="IPR027867">
    <property type="entry name" value="SPATA48"/>
</dbReference>
<proteinExistence type="predicted"/>
<dbReference type="EMBL" id="QNGE01003966">
    <property type="protein sequence ID" value="KAA3673390.1"/>
    <property type="molecule type" value="Genomic_DNA"/>
</dbReference>
<protein>
    <submittedName>
        <fullName evidence="2">Uncharacterized protein</fullName>
    </submittedName>
</protein>
<accession>A0A5J4ND73</accession>
<dbReference type="AlphaFoldDB" id="A0A5J4ND73"/>
<sequence>SKVTTMDDSIAKTIVKLQDVGNSVKDTSLSHKTDYTDDANTLELEKRARSKKQRSLEAKRNDAIKMLKEKGFPSIRPKLSMTDDFESLCPRSTLDARVNQRTRKPICQFLQPLPEKPQNRSPHFRTYGNRFNGTKNGGLHRRIYPLQTLQTLPDPLKSVGGFSAYHPATSAWQPEGFNASAFDATLPRYDHMNEPRPYEFSTYAPRIDQITSYSGCHGNKDRRVEDDNPYKEYRPLNRVRRTVPAKSFPNLQPNMPGYTGCIADHMKEITPTVG</sequence>
<organism evidence="2 3">
    <name type="scientific">Paragonimus westermani</name>
    <dbReference type="NCBI Taxonomy" id="34504"/>
    <lineage>
        <taxon>Eukaryota</taxon>
        <taxon>Metazoa</taxon>
        <taxon>Spiralia</taxon>
        <taxon>Lophotrochozoa</taxon>
        <taxon>Platyhelminthes</taxon>
        <taxon>Trematoda</taxon>
        <taxon>Digenea</taxon>
        <taxon>Plagiorchiida</taxon>
        <taxon>Troglotremata</taxon>
        <taxon>Troglotrematidae</taxon>
        <taxon>Paragonimus</taxon>
    </lineage>
</organism>